<organism evidence="2 3">
    <name type="scientific">Chitinophaga ginsengisegetis</name>
    <dbReference type="NCBI Taxonomy" id="393003"/>
    <lineage>
        <taxon>Bacteria</taxon>
        <taxon>Pseudomonadati</taxon>
        <taxon>Bacteroidota</taxon>
        <taxon>Chitinophagia</taxon>
        <taxon>Chitinophagales</taxon>
        <taxon>Chitinophagaceae</taxon>
        <taxon>Chitinophaga</taxon>
    </lineage>
</organism>
<proteinExistence type="predicted"/>
<evidence type="ECO:0000313" key="2">
    <source>
        <dbReference type="EMBL" id="SKD08913.1"/>
    </source>
</evidence>
<keyword evidence="1" id="KW-0472">Membrane</keyword>
<accession>A0A1T5P8L7</accession>
<keyword evidence="3" id="KW-1185">Reference proteome</keyword>
<dbReference type="Proteomes" id="UP000190166">
    <property type="component" value="Unassembled WGS sequence"/>
</dbReference>
<keyword evidence="1" id="KW-0812">Transmembrane</keyword>
<name>A0A1T5P8L7_9BACT</name>
<feature type="transmembrane region" description="Helical" evidence="1">
    <location>
        <begin position="21"/>
        <end position="43"/>
    </location>
</feature>
<evidence type="ECO:0000313" key="3">
    <source>
        <dbReference type="Proteomes" id="UP000190166"/>
    </source>
</evidence>
<evidence type="ECO:0000256" key="1">
    <source>
        <dbReference type="SAM" id="Phobius"/>
    </source>
</evidence>
<protein>
    <submittedName>
        <fullName evidence="2">Uncharacterized protein</fullName>
    </submittedName>
</protein>
<dbReference type="EMBL" id="FUZZ01000004">
    <property type="protein sequence ID" value="SKD08913.1"/>
    <property type="molecule type" value="Genomic_DNA"/>
</dbReference>
<sequence length="168" mass="19443">MMASYNLKAVDGKLSFQPNGVYKGKIISCVILAAAAFIIPLIWPLNYEVSRFIMCIGVICGFYAVYDFLFKVNLTYVFDERTREVYLKAPGLYSRKLMSFEEVYILQETTNNDLQYVISNKKDRFGRNYAVSDYFPDTKKGRKRQEVFETEILDAINDMLFTVKAPNI</sequence>
<keyword evidence="1" id="KW-1133">Transmembrane helix</keyword>
<dbReference type="AlphaFoldDB" id="A0A1T5P8L7"/>
<reference evidence="2 3" key="1">
    <citation type="submission" date="2017-02" db="EMBL/GenBank/DDBJ databases">
        <authorList>
            <person name="Peterson S.W."/>
        </authorList>
    </citation>
    <scope>NUCLEOTIDE SEQUENCE [LARGE SCALE GENOMIC DNA]</scope>
    <source>
        <strain evidence="2 3">DSM 18108</strain>
    </source>
</reference>
<feature type="transmembrane region" description="Helical" evidence="1">
    <location>
        <begin position="49"/>
        <end position="69"/>
    </location>
</feature>
<dbReference type="STRING" id="393003.SAMN05660461_4790"/>
<gene>
    <name evidence="2" type="ORF">SAMN05660461_4790</name>
</gene>